<reference evidence="2 3" key="1">
    <citation type="submission" date="2016-10" db="EMBL/GenBank/DDBJ databases">
        <authorList>
            <person name="de Groot N.N."/>
        </authorList>
    </citation>
    <scope>NUCLEOTIDE SEQUENCE [LARGE SCALE GENOMIC DNA]</scope>
    <source>
        <strain evidence="2 3">JCM 18415</strain>
    </source>
</reference>
<dbReference type="EMBL" id="FOYD01000004">
    <property type="protein sequence ID" value="SFQ81422.1"/>
    <property type="molecule type" value="Genomic_DNA"/>
</dbReference>
<dbReference type="Pfam" id="PF11911">
    <property type="entry name" value="DUF3429"/>
    <property type="match status" value="1"/>
</dbReference>
<dbReference type="Proteomes" id="UP000242815">
    <property type="component" value="Unassembled WGS sequence"/>
</dbReference>
<feature type="transmembrane region" description="Helical" evidence="1">
    <location>
        <begin position="46"/>
        <end position="66"/>
    </location>
</feature>
<dbReference type="AlphaFoldDB" id="A0A1I6BKG4"/>
<accession>A0A1I6BKG4</accession>
<keyword evidence="1" id="KW-0472">Membrane</keyword>
<dbReference type="STRING" id="1002526.SAMN05216578_104226"/>
<evidence type="ECO:0000256" key="1">
    <source>
        <dbReference type="SAM" id="Phobius"/>
    </source>
</evidence>
<organism evidence="2 3">
    <name type="scientific">Halopseudomonas formosensis</name>
    <dbReference type="NCBI Taxonomy" id="1002526"/>
    <lineage>
        <taxon>Bacteria</taxon>
        <taxon>Pseudomonadati</taxon>
        <taxon>Pseudomonadota</taxon>
        <taxon>Gammaproteobacteria</taxon>
        <taxon>Pseudomonadales</taxon>
        <taxon>Pseudomonadaceae</taxon>
        <taxon>Halopseudomonas</taxon>
    </lineage>
</organism>
<protein>
    <recommendedName>
        <fullName evidence="4">DUF3429 domain-containing protein</fullName>
    </recommendedName>
</protein>
<dbReference type="PANTHER" id="PTHR15887:SF1">
    <property type="entry name" value="TRANSMEMBRANE PROTEIN 69"/>
    <property type="match status" value="1"/>
</dbReference>
<dbReference type="RefSeq" id="WP_090538633.1">
    <property type="nucleotide sequence ID" value="NZ_FOYD01000004.1"/>
</dbReference>
<keyword evidence="1" id="KW-0812">Transmembrane</keyword>
<gene>
    <name evidence="2" type="ORF">SAMN05216578_104226</name>
</gene>
<feature type="transmembrane region" description="Helical" evidence="1">
    <location>
        <begin position="134"/>
        <end position="153"/>
    </location>
</feature>
<evidence type="ECO:0000313" key="2">
    <source>
        <dbReference type="EMBL" id="SFQ81422.1"/>
    </source>
</evidence>
<name>A0A1I6BKG4_9GAMM</name>
<sequence>MHPFNATRPPGLAVGFAFAGLVPFVTGAIGLWVTPEAWREWVMEEFLNFAAVILAFMGAIHWGLAMRAEEGSEQAPMQLGLSVIPPLLGWFALSLPINFAIPVFFFAFGTLYFADIWAVKQGLAPAWYTALRRPISLVIISSMIVAWGATLVLSY</sequence>
<evidence type="ECO:0008006" key="4">
    <source>
        <dbReference type="Google" id="ProtNLM"/>
    </source>
</evidence>
<dbReference type="OrthoDB" id="8591832at2"/>
<dbReference type="PANTHER" id="PTHR15887">
    <property type="entry name" value="TRANSMEMBRANE PROTEIN 69"/>
    <property type="match status" value="1"/>
</dbReference>
<feature type="transmembrane region" description="Helical" evidence="1">
    <location>
        <begin position="12"/>
        <end position="34"/>
    </location>
</feature>
<dbReference type="InterPro" id="IPR021836">
    <property type="entry name" value="DUF3429"/>
</dbReference>
<feature type="transmembrane region" description="Helical" evidence="1">
    <location>
        <begin position="87"/>
        <end position="114"/>
    </location>
</feature>
<proteinExistence type="predicted"/>
<keyword evidence="1" id="KW-1133">Transmembrane helix</keyword>
<evidence type="ECO:0000313" key="3">
    <source>
        <dbReference type="Proteomes" id="UP000242815"/>
    </source>
</evidence>